<dbReference type="EMBL" id="JPOS01000019">
    <property type="protein sequence ID" value="KGE88387.1"/>
    <property type="molecule type" value="Genomic_DNA"/>
</dbReference>
<proteinExistence type="predicted"/>
<dbReference type="Proteomes" id="UP000029736">
    <property type="component" value="Unassembled WGS sequence"/>
</dbReference>
<dbReference type="RefSeq" id="WP_044219021.1">
    <property type="nucleotide sequence ID" value="NZ_CAKZLC010000016.1"/>
</dbReference>
<feature type="transmembrane region" description="Helical" evidence="6">
    <location>
        <begin position="42"/>
        <end position="62"/>
    </location>
</feature>
<evidence type="ECO:0000256" key="3">
    <source>
        <dbReference type="ARBA" id="ARBA00022692"/>
    </source>
</evidence>
<accession>A0A098SBG5</accession>
<keyword evidence="3 6" id="KW-0812">Transmembrane</keyword>
<evidence type="ECO:0000256" key="1">
    <source>
        <dbReference type="ARBA" id="ARBA00004651"/>
    </source>
</evidence>
<dbReference type="AlphaFoldDB" id="A0A098SBG5"/>
<comment type="caution">
    <text evidence="7">The sequence shown here is derived from an EMBL/GenBank/DDBJ whole genome shotgun (WGS) entry which is preliminary data.</text>
</comment>
<evidence type="ECO:0000256" key="4">
    <source>
        <dbReference type="ARBA" id="ARBA00022989"/>
    </source>
</evidence>
<evidence type="ECO:0000256" key="2">
    <source>
        <dbReference type="ARBA" id="ARBA00022475"/>
    </source>
</evidence>
<evidence type="ECO:0000256" key="6">
    <source>
        <dbReference type="SAM" id="Phobius"/>
    </source>
</evidence>
<dbReference type="STRING" id="1524460.IX84_09340"/>
<keyword evidence="8" id="KW-1185">Reference proteome</keyword>
<reference evidence="7 8" key="1">
    <citation type="journal article" date="2014" name="Int. J. Syst. Evol. Microbiol.">
        <title>Phaeodactylibacter xiamenensis gen. nov., sp. nov., a member of the family Saprospiraceae isolated from the marine alga Phaeodactylum tricornutum.</title>
        <authorList>
            <person name="Chen Z.Jr."/>
            <person name="Lei X."/>
            <person name="Lai Q."/>
            <person name="Li Y."/>
            <person name="Zhang B."/>
            <person name="Zhang J."/>
            <person name="Zhang H."/>
            <person name="Yang L."/>
            <person name="Zheng W."/>
            <person name="Tian Y."/>
            <person name="Yu Z."/>
            <person name="Xu H.Jr."/>
            <person name="Zheng T."/>
        </authorList>
    </citation>
    <scope>NUCLEOTIDE SEQUENCE [LARGE SCALE GENOMIC DNA]</scope>
    <source>
        <strain evidence="7 8">KD52</strain>
    </source>
</reference>
<keyword evidence="4 6" id="KW-1133">Transmembrane helix</keyword>
<dbReference type="GO" id="GO:0005886">
    <property type="term" value="C:plasma membrane"/>
    <property type="evidence" value="ECO:0007669"/>
    <property type="project" value="UniProtKB-SubCell"/>
</dbReference>
<protein>
    <recommendedName>
        <fullName evidence="9">Lysine transporter LysE</fullName>
    </recommendedName>
</protein>
<evidence type="ECO:0000313" key="7">
    <source>
        <dbReference type="EMBL" id="KGE88387.1"/>
    </source>
</evidence>
<keyword evidence="5 6" id="KW-0472">Membrane</keyword>
<gene>
    <name evidence="7" type="ORF">IX84_09340</name>
</gene>
<keyword evidence="2" id="KW-1003">Cell membrane</keyword>
<sequence length="212" mass="23288">MNLIFEGVKVGLILAMLIGPIFFAIIQAGVEEGFRAGATVGLGIWVSDFLFIAAVYFGLAYISQVVEGPNFGLYLGIGGSITLSAFGLGALLTVPKAHELPEWSKETVRTSSYSGLWLKGFLINTINPFTFFFWIGVASTVVVDGEMELMEARYFFGGILGTIIITDLLKVLLAKRIRRVLRPIHLLWLRRISGIALIVFAAVLLGRVLWMM</sequence>
<feature type="transmembrane region" description="Helical" evidence="6">
    <location>
        <begin position="194"/>
        <end position="210"/>
    </location>
</feature>
<name>A0A098SBG5_9BACT</name>
<dbReference type="Pfam" id="PF01810">
    <property type="entry name" value="LysE"/>
    <property type="match status" value="1"/>
</dbReference>
<dbReference type="PANTHER" id="PTHR30086">
    <property type="entry name" value="ARGININE EXPORTER PROTEIN ARGO"/>
    <property type="match status" value="1"/>
</dbReference>
<evidence type="ECO:0000256" key="5">
    <source>
        <dbReference type="ARBA" id="ARBA00023136"/>
    </source>
</evidence>
<organism evidence="7 8">
    <name type="scientific">Phaeodactylibacter xiamenensis</name>
    <dbReference type="NCBI Taxonomy" id="1524460"/>
    <lineage>
        <taxon>Bacteria</taxon>
        <taxon>Pseudomonadati</taxon>
        <taxon>Bacteroidota</taxon>
        <taxon>Saprospiria</taxon>
        <taxon>Saprospirales</taxon>
        <taxon>Haliscomenobacteraceae</taxon>
        <taxon>Phaeodactylibacter</taxon>
    </lineage>
</organism>
<dbReference type="OrthoDB" id="679767at2"/>
<feature type="transmembrane region" description="Helical" evidence="6">
    <location>
        <begin position="12"/>
        <end position="30"/>
    </location>
</feature>
<feature type="transmembrane region" description="Helical" evidence="6">
    <location>
        <begin position="154"/>
        <end position="173"/>
    </location>
</feature>
<feature type="transmembrane region" description="Helical" evidence="6">
    <location>
        <begin position="74"/>
        <end position="95"/>
    </location>
</feature>
<evidence type="ECO:0000313" key="8">
    <source>
        <dbReference type="Proteomes" id="UP000029736"/>
    </source>
</evidence>
<feature type="transmembrane region" description="Helical" evidence="6">
    <location>
        <begin position="116"/>
        <end position="142"/>
    </location>
</feature>
<dbReference type="PANTHER" id="PTHR30086:SF6">
    <property type="entry name" value="AMINO ACID EFFLUX PROTEIN YCGF-RELATED"/>
    <property type="match status" value="1"/>
</dbReference>
<dbReference type="GO" id="GO:0015171">
    <property type="term" value="F:amino acid transmembrane transporter activity"/>
    <property type="evidence" value="ECO:0007669"/>
    <property type="project" value="TreeGrafter"/>
</dbReference>
<evidence type="ECO:0008006" key="9">
    <source>
        <dbReference type="Google" id="ProtNLM"/>
    </source>
</evidence>
<dbReference type="InterPro" id="IPR001123">
    <property type="entry name" value="LeuE-type"/>
</dbReference>
<comment type="subcellular location">
    <subcellularLocation>
        <location evidence="1">Cell membrane</location>
        <topology evidence="1">Multi-pass membrane protein</topology>
    </subcellularLocation>
</comment>